<sequence length="368" mass="43494">MTKLSSIPRPDDDFFKLLRLSLGLTQELPAKMDAHGWRLLYQMALRQSLVGVCYKGICLLPEDCKPPVEIAMQWACEAESIKGMNELLYQETVRLTREFEEQGHRTAILKGQANARLYPDRFARQPGDIDIWVEGGKDCVLALLPQHSKAIYHHVHLPVNKQGVTVEVHFRPSSGNFNPMTNRRLQRWLEREILLAAQVEENFRVPSVKFALVMQLAHIQRHFLSEGIGLRHVCDYYWLLQHSTVEDRSIVSSVLRKFGLYHIAMALMWVLGEVFRLDKSLMLTAPDSYRGNWLLREMMTDGNFGWYAQRQRFGLLRRVYENKRRHLRLMKFDFWEAFWLEVKYWSNIVWTLPTRIRYRKLSLRDFQR</sequence>
<evidence type="ECO:0008006" key="3">
    <source>
        <dbReference type="Google" id="ProtNLM"/>
    </source>
</evidence>
<evidence type="ECO:0000313" key="2">
    <source>
        <dbReference type="Proteomes" id="UP000887043"/>
    </source>
</evidence>
<dbReference type="Proteomes" id="UP000887043">
    <property type="component" value="Unassembled WGS sequence"/>
</dbReference>
<dbReference type="InterPro" id="IPR039498">
    <property type="entry name" value="NTP_transf_5"/>
</dbReference>
<gene>
    <name evidence="1" type="ORF">PRRU23_21060</name>
</gene>
<dbReference type="AlphaFoldDB" id="A0AA37MJD6"/>
<dbReference type="EMBL" id="BPTR01000001">
    <property type="protein sequence ID" value="GJG28406.1"/>
    <property type="molecule type" value="Genomic_DNA"/>
</dbReference>
<reference evidence="1" key="1">
    <citation type="submission" date="2021-08" db="EMBL/GenBank/DDBJ databases">
        <title>Prevotella lacticifex sp. nov., isolated from rumen of cow.</title>
        <authorList>
            <person name="Shinkai T."/>
            <person name="Ikeyama N."/>
            <person name="Kumagai M."/>
            <person name="Ohmori H."/>
            <person name="Sakamoto M."/>
            <person name="Ohkuma M."/>
            <person name="Mitsumori M."/>
        </authorList>
    </citation>
    <scope>NUCLEOTIDE SEQUENCE</scope>
    <source>
        <strain evidence="1">DSM 11371</strain>
    </source>
</reference>
<dbReference type="Pfam" id="PF14907">
    <property type="entry name" value="NTP_transf_5"/>
    <property type="match status" value="1"/>
</dbReference>
<dbReference type="RefSeq" id="WP_006283314.1">
    <property type="nucleotide sequence ID" value="NZ_BPTR01000001.1"/>
</dbReference>
<organism evidence="1 2">
    <name type="scientific">Segatella bryantii</name>
    <name type="common">Prevotella bryantii</name>
    <dbReference type="NCBI Taxonomy" id="77095"/>
    <lineage>
        <taxon>Bacteria</taxon>
        <taxon>Pseudomonadati</taxon>
        <taxon>Bacteroidota</taxon>
        <taxon>Bacteroidia</taxon>
        <taxon>Bacteroidales</taxon>
        <taxon>Prevotellaceae</taxon>
        <taxon>Segatella</taxon>
    </lineage>
</organism>
<comment type="caution">
    <text evidence="1">The sequence shown here is derived from an EMBL/GenBank/DDBJ whole genome shotgun (WGS) entry which is preliminary data.</text>
</comment>
<name>A0AA37MJD6_SEGBR</name>
<protein>
    <recommendedName>
        <fullName evidence="3">Nucleotidyltransferase family protein</fullName>
    </recommendedName>
</protein>
<evidence type="ECO:0000313" key="1">
    <source>
        <dbReference type="EMBL" id="GJG28406.1"/>
    </source>
</evidence>
<accession>A0AA37MJD6</accession>
<proteinExistence type="predicted"/>